<gene>
    <name evidence="2" type="ORF">BS47DRAFT_1365425</name>
</gene>
<evidence type="ECO:0000313" key="2">
    <source>
        <dbReference type="EMBL" id="KAF9509231.1"/>
    </source>
</evidence>
<sequence length="114" mass="12229">MTYLQQFWHPQLCNFKGEILKIPPNVAGSKPHGEGSIVSAFGVTLEAIVNAIARVIIAIIGAFTAVHPNSFLGSICFGGYMRLVPRYLTLPVPESSTAPSKAENCDDNVGYVPP</sequence>
<dbReference type="EMBL" id="MU129040">
    <property type="protein sequence ID" value="KAF9509231.1"/>
    <property type="molecule type" value="Genomic_DNA"/>
</dbReference>
<organism evidence="2 3">
    <name type="scientific">Hydnum rufescens UP504</name>
    <dbReference type="NCBI Taxonomy" id="1448309"/>
    <lineage>
        <taxon>Eukaryota</taxon>
        <taxon>Fungi</taxon>
        <taxon>Dikarya</taxon>
        <taxon>Basidiomycota</taxon>
        <taxon>Agaricomycotina</taxon>
        <taxon>Agaricomycetes</taxon>
        <taxon>Cantharellales</taxon>
        <taxon>Hydnaceae</taxon>
        <taxon>Hydnum</taxon>
    </lineage>
</organism>
<feature type="region of interest" description="Disordered" evidence="1">
    <location>
        <begin position="94"/>
        <end position="114"/>
    </location>
</feature>
<dbReference type="AlphaFoldDB" id="A0A9P6ANZ6"/>
<evidence type="ECO:0000256" key="1">
    <source>
        <dbReference type="SAM" id="MobiDB-lite"/>
    </source>
</evidence>
<accession>A0A9P6ANZ6</accession>
<protein>
    <submittedName>
        <fullName evidence="2">Uncharacterized protein</fullName>
    </submittedName>
</protein>
<keyword evidence="3" id="KW-1185">Reference proteome</keyword>
<proteinExistence type="predicted"/>
<evidence type="ECO:0000313" key="3">
    <source>
        <dbReference type="Proteomes" id="UP000886523"/>
    </source>
</evidence>
<reference evidence="2" key="1">
    <citation type="journal article" date="2020" name="Nat. Commun.">
        <title>Large-scale genome sequencing of mycorrhizal fungi provides insights into the early evolution of symbiotic traits.</title>
        <authorList>
            <person name="Miyauchi S."/>
            <person name="Kiss E."/>
            <person name="Kuo A."/>
            <person name="Drula E."/>
            <person name="Kohler A."/>
            <person name="Sanchez-Garcia M."/>
            <person name="Morin E."/>
            <person name="Andreopoulos B."/>
            <person name="Barry K.W."/>
            <person name="Bonito G."/>
            <person name="Buee M."/>
            <person name="Carver A."/>
            <person name="Chen C."/>
            <person name="Cichocki N."/>
            <person name="Clum A."/>
            <person name="Culley D."/>
            <person name="Crous P.W."/>
            <person name="Fauchery L."/>
            <person name="Girlanda M."/>
            <person name="Hayes R.D."/>
            <person name="Keri Z."/>
            <person name="LaButti K."/>
            <person name="Lipzen A."/>
            <person name="Lombard V."/>
            <person name="Magnuson J."/>
            <person name="Maillard F."/>
            <person name="Murat C."/>
            <person name="Nolan M."/>
            <person name="Ohm R.A."/>
            <person name="Pangilinan J."/>
            <person name="Pereira M.F."/>
            <person name="Perotto S."/>
            <person name="Peter M."/>
            <person name="Pfister S."/>
            <person name="Riley R."/>
            <person name="Sitrit Y."/>
            <person name="Stielow J.B."/>
            <person name="Szollosi G."/>
            <person name="Zifcakova L."/>
            <person name="Stursova M."/>
            <person name="Spatafora J.W."/>
            <person name="Tedersoo L."/>
            <person name="Vaario L.M."/>
            <person name="Yamada A."/>
            <person name="Yan M."/>
            <person name="Wang P."/>
            <person name="Xu J."/>
            <person name="Bruns T."/>
            <person name="Baldrian P."/>
            <person name="Vilgalys R."/>
            <person name="Dunand C."/>
            <person name="Henrissat B."/>
            <person name="Grigoriev I.V."/>
            <person name="Hibbett D."/>
            <person name="Nagy L.G."/>
            <person name="Martin F.M."/>
        </authorList>
    </citation>
    <scope>NUCLEOTIDE SEQUENCE</scope>
    <source>
        <strain evidence="2">UP504</strain>
    </source>
</reference>
<dbReference type="Proteomes" id="UP000886523">
    <property type="component" value="Unassembled WGS sequence"/>
</dbReference>
<name>A0A9P6ANZ6_9AGAM</name>
<comment type="caution">
    <text evidence="2">The sequence shown here is derived from an EMBL/GenBank/DDBJ whole genome shotgun (WGS) entry which is preliminary data.</text>
</comment>